<comment type="caution">
    <text evidence="2">The sequence shown here is derived from an EMBL/GenBank/DDBJ whole genome shotgun (WGS) entry which is preliminary data.</text>
</comment>
<evidence type="ECO:0000313" key="3">
    <source>
        <dbReference type="Proteomes" id="UP000518266"/>
    </source>
</evidence>
<evidence type="ECO:0000256" key="1">
    <source>
        <dbReference type="SAM" id="MobiDB-lite"/>
    </source>
</evidence>
<keyword evidence="3" id="KW-1185">Reference proteome</keyword>
<sequence>MSNEGWRKLLSCVRPLMILTDAAPCRKQFNINMNRQYTLHSGPSPLPDYLIALYSPVAQSHTTLELWSHEKPTTVDSTQNVVSHDPRQERKALKRRQFDLEEFTQEKRPHSSSVHRVLLLHLKHFKVTPSYKLEKVNDPVDLLRDLIVSSNEDTTTVTGWILMLDLRTQLTAGSLMMTQGLEKRAVTMCVTGGKKLPTSCPTEDRIITFQDLKEKTYPQDLKENMNLHITERYLPIAVHSDRSLLVHRPHVADETNQLLRAFRHSVVRPVLLVVQVKLVPACIQRHGKLLWTVLVTFDPSPFYFLGHHGDDVRLVFPDHLPESWHCGRQRALAGDVEELFFANFHADVAGVDVVLLVSNGNTGFVIYAEKEKLFQPDSCQKASDAPESEMSNVNKALKL</sequence>
<feature type="region of interest" description="Disordered" evidence="1">
    <location>
        <begin position="379"/>
        <end position="399"/>
    </location>
</feature>
<feature type="compositionally biased region" description="Polar residues" evidence="1">
    <location>
        <begin position="389"/>
        <end position="399"/>
    </location>
</feature>
<accession>A0A7J5Y099</accession>
<name>A0A7J5Y099_DISMA</name>
<dbReference type="EMBL" id="JAAKFY010000019">
    <property type="protein sequence ID" value="KAF3842127.1"/>
    <property type="molecule type" value="Genomic_DNA"/>
</dbReference>
<gene>
    <name evidence="2" type="ORF">F7725_024078</name>
</gene>
<proteinExistence type="predicted"/>
<evidence type="ECO:0000313" key="2">
    <source>
        <dbReference type="EMBL" id="KAF3842127.1"/>
    </source>
</evidence>
<organism evidence="2 3">
    <name type="scientific">Dissostichus mawsoni</name>
    <name type="common">Antarctic cod</name>
    <dbReference type="NCBI Taxonomy" id="36200"/>
    <lineage>
        <taxon>Eukaryota</taxon>
        <taxon>Metazoa</taxon>
        <taxon>Chordata</taxon>
        <taxon>Craniata</taxon>
        <taxon>Vertebrata</taxon>
        <taxon>Euteleostomi</taxon>
        <taxon>Actinopterygii</taxon>
        <taxon>Neopterygii</taxon>
        <taxon>Teleostei</taxon>
        <taxon>Neoteleostei</taxon>
        <taxon>Acanthomorphata</taxon>
        <taxon>Eupercaria</taxon>
        <taxon>Perciformes</taxon>
        <taxon>Notothenioidei</taxon>
        <taxon>Nototheniidae</taxon>
        <taxon>Dissostichus</taxon>
    </lineage>
</organism>
<reference evidence="2 3" key="1">
    <citation type="submission" date="2020-03" db="EMBL/GenBank/DDBJ databases">
        <title>Dissostichus mawsoni Genome sequencing and assembly.</title>
        <authorList>
            <person name="Park H."/>
        </authorList>
    </citation>
    <scope>NUCLEOTIDE SEQUENCE [LARGE SCALE GENOMIC DNA]</scope>
    <source>
        <strain evidence="2">DM0001</strain>
        <tissue evidence="2">Muscle</tissue>
    </source>
</reference>
<dbReference type="AlphaFoldDB" id="A0A7J5Y099"/>
<protein>
    <submittedName>
        <fullName evidence="2">Uncharacterized protein</fullName>
    </submittedName>
</protein>
<dbReference type="Proteomes" id="UP000518266">
    <property type="component" value="Unassembled WGS sequence"/>
</dbReference>